<evidence type="ECO:0000256" key="6">
    <source>
        <dbReference type="ARBA" id="ARBA00022691"/>
    </source>
</evidence>
<dbReference type="AlphaFoldDB" id="A0AA43UDH5"/>
<evidence type="ECO:0000256" key="12">
    <source>
        <dbReference type="ARBA" id="ARBA00047365"/>
    </source>
</evidence>
<dbReference type="SUPFAM" id="SSF102114">
    <property type="entry name" value="Radical SAM enzymes"/>
    <property type="match status" value="1"/>
</dbReference>
<reference evidence="13" key="1">
    <citation type="submission" date="2023-07" db="EMBL/GenBank/DDBJ databases">
        <title>Between Cages and Wild: Unraveling the Impact of Captivity on Animal Microbiomes and Antimicrobial Resistance.</title>
        <authorList>
            <person name="Schmartz G.P."/>
            <person name="Rehner J."/>
            <person name="Schuff M.J."/>
            <person name="Becker S.L."/>
            <person name="Kravczyk M."/>
            <person name="Gurevich A."/>
            <person name="Francke R."/>
            <person name="Mueller R."/>
            <person name="Keller V."/>
            <person name="Keller A."/>
        </authorList>
    </citation>
    <scope>NUCLEOTIDE SEQUENCE</scope>
    <source>
        <strain evidence="13">S39M_St_73</strain>
    </source>
</reference>
<dbReference type="Gene3D" id="3.20.20.70">
    <property type="entry name" value="Aldolase class I"/>
    <property type="match status" value="1"/>
</dbReference>
<keyword evidence="14" id="KW-1185">Reference proteome</keyword>
<dbReference type="CDD" id="cd01335">
    <property type="entry name" value="Radical_SAM"/>
    <property type="match status" value="1"/>
</dbReference>
<dbReference type="PANTHER" id="PTHR30352">
    <property type="entry name" value="PYRUVATE FORMATE-LYASE-ACTIVATING ENZYME"/>
    <property type="match status" value="1"/>
</dbReference>
<dbReference type="NCBIfam" id="TIGR02491">
    <property type="entry name" value="NrdG"/>
    <property type="match status" value="1"/>
</dbReference>
<dbReference type="GO" id="GO:0004748">
    <property type="term" value="F:ribonucleoside-diphosphate reductase activity, thioredoxin disulfide as acceptor"/>
    <property type="evidence" value="ECO:0007669"/>
    <property type="project" value="TreeGrafter"/>
</dbReference>
<evidence type="ECO:0000256" key="5">
    <source>
        <dbReference type="ARBA" id="ARBA00022485"/>
    </source>
</evidence>
<dbReference type="SFLD" id="SFLDG01063">
    <property type="entry name" value="activating_enzymes__group_1"/>
    <property type="match status" value="1"/>
</dbReference>
<dbReference type="EMBL" id="JAUNQW010000038">
    <property type="protein sequence ID" value="MDO5457944.1"/>
    <property type="molecule type" value="Genomic_DNA"/>
</dbReference>
<dbReference type="InterPro" id="IPR058240">
    <property type="entry name" value="rSAM_sf"/>
</dbReference>
<dbReference type="SFLD" id="SFLDG01066">
    <property type="entry name" value="organic_radical-activating_enz"/>
    <property type="match status" value="1"/>
</dbReference>
<gene>
    <name evidence="13" type="primary">nrdG</name>
    <name evidence="13" type="ORF">Q4F26_06300</name>
</gene>
<dbReference type="PANTHER" id="PTHR30352:SF2">
    <property type="entry name" value="ANAEROBIC RIBONUCLEOSIDE-TRIPHOSPHATE REDUCTASE-ACTIVATING PROTEIN"/>
    <property type="match status" value="1"/>
</dbReference>
<dbReference type="Proteomes" id="UP001171751">
    <property type="component" value="Unassembled WGS sequence"/>
</dbReference>
<keyword evidence="5" id="KW-0004">4Fe-4S</keyword>
<keyword evidence="8" id="KW-0560">Oxidoreductase</keyword>
<comment type="similarity">
    <text evidence="3">Belongs to the organic radical-activating enzymes family.</text>
</comment>
<sequence length="231" mass="26591">MKSDTLLPHSIEETPEYQLAWDVYEQTTSQTPYIRRQIIARRSAASLSFKQAGHLFTTRSELTTIEGDGLRVNLFVSGCQFQCVNCFNESSQKFGYGERYSKKHEKVLLDKLSLPFVDGITFVGGEPFQSAAHLIEICRKIKEECPDKSIWSYTGYLVEMLIHLDEEDPKRDLLNYIDVLIDGPFIDEERDEADLKTYRGSSNQRIIDVPATLKEGQPVEYVRRETDDKSY</sequence>
<proteinExistence type="inferred from homology"/>
<comment type="catalytic activity">
    <reaction evidence="12">
        <text>glycyl-[protein] + reduced [flavodoxin] + S-adenosyl-L-methionine = glycin-2-yl radical-[protein] + semiquinone [flavodoxin] + 5'-deoxyadenosine + L-methionine + H(+)</text>
        <dbReference type="Rhea" id="RHEA:61976"/>
        <dbReference type="Rhea" id="RHEA-COMP:10622"/>
        <dbReference type="Rhea" id="RHEA-COMP:14480"/>
        <dbReference type="Rhea" id="RHEA-COMP:15993"/>
        <dbReference type="Rhea" id="RHEA-COMP:15994"/>
        <dbReference type="ChEBI" id="CHEBI:15378"/>
        <dbReference type="ChEBI" id="CHEBI:17319"/>
        <dbReference type="ChEBI" id="CHEBI:29947"/>
        <dbReference type="ChEBI" id="CHEBI:32722"/>
        <dbReference type="ChEBI" id="CHEBI:57618"/>
        <dbReference type="ChEBI" id="CHEBI:57844"/>
        <dbReference type="ChEBI" id="CHEBI:59789"/>
        <dbReference type="ChEBI" id="CHEBI:140311"/>
    </reaction>
</comment>
<dbReference type="GO" id="GO:0046872">
    <property type="term" value="F:metal ion binding"/>
    <property type="evidence" value="ECO:0007669"/>
    <property type="project" value="UniProtKB-KW"/>
</dbReference>
<evidence type="ECO:0000256" key="8">
    <source>
        <dbReference type="ARBA" id="ARBA00023002"/>
    </source>
</evidence>
<dbReference type="Pfam" id="PF13353">
    <property type="entry name" value="Fer4_12"/>
    <property type="match status" value="1"/>
</dbReference>
<evidence type="ECO:0000256" key="1">
    <source>
        <dbReference type="ARBA" id="ARBA00001966"/>
    </source>
</evidence>
<keyword evidence="10" id="KW-0411">Iron-sulfur</keyword>
<organism evidence="13 14">
    <name type="scientific">Atopococcus tabaci</name>
    <dbReference type="NCBI Taxonomy" id="269774"/>
    <lineage>
        <taxon>Bacteria</taxon>
        <taxon>Bacillati</taxon>
        <taxon>Bacillota</taxon>
        <taxon>Bacilli</taxon>
        <taxon>Lactobacillales</taxon>
        <taxon>Carnobacteriaceae</taxon>
        <taxon>Atopococcus</taxon>
    </lineage>
</organism>
<evidence type="ECO:0000256" key="10">
    <source>
        <dbReference type="ARBA" id="ARBA00023014"/>
    </source>
</evidence>
<accession>A0AA43UDH5</accession>
<dbReference type="PROSITE" id="PS01087">
    <property type="entry name" value="RADICAL_ACTIVATING"/>
    <property type="match status" value="1"/>
</dbReference>
<comment type="function">
    <text evidence="2">Activation of anaerobic ribonucleoside-triphosphate reductase under anaerobic conditions by generation of an organic free radical, using S-adenosylmethionine and reduced flavodoxin as cosubstrates to produce 5'-deoxy-adenosine.</text>
</comment>
<comment type="cofactor">
    <cofactor evidence="1">
        <name>[4Fe-4S] cluster</name>
        <dbReference type="ChEBI" id="CHEBI:49883"/>
    </cofactor>
</comment>
<evidence type="ECO:0000256" key="7">
    <source>
        <dbReference type="ARBA" id="ARBA00022723"/>
    </source>
</evidence>
<evidence type="ECO:0000256" key="3">
    <source>
        <dbReference type="ARBA" id="ARBA00009777"/>
    </source>
</evidence>
<keyword evidence="6" id="KW-0949">S-adenosyl-L-methionine</keyword>
<dbReference type="GO" id="GO:0043365">
    <property type="term" value="F:[formate-C-acetyltransferase]-activating enzyme activity"/>
    <property type="evidence" value="ECO:0007669"/>
    <property type="project" value="InterPro"/>
</dbReference>
<dbReference type="SFLD" id="SFLDS00029">
    <property type="entry name" value="Radical_SAM"/>
    <property type="match status" value="1"/>
</dbReference>
<evidence type="ECO:0000256" key="11">
    <source>
        <dbReference type="ARBA" id="ARBA00033436"/>
    </source>
</evidence>
<evidence type="ECO:0000256" key="4">
    <source>
        <dbReference type="ARBA" id="ARBA00014281"/>
    </source>
</evidence>
<dbReference type="InterPro" id="IPR013785">
    <property type="entry name" value="Aldolase_TIM"/>
</dbReference>
<keyword evidence="7" id="KW-0479">Metal-binding</keyword>
<evidence type="ECO:0000256" key="9">
    <source>
        <dbReference type="ARBA" id="ARBA00023004"/>
    </source>
</evidence>
<dbReference type="SFLD" id="SFLDF00299">
    <property type="entry name" value="anaerobic_ribonucleoside-triph"/>
    <property type="match status" value="1"/>
</dbReference>
<dbReference type="InterPro" id="IPR001989">
    <property type="entry name" value="Radical_activat_CS"/>
</dbReference>
<evidence type="ECO:0000256" key="2">
    <source>
        <dbReference type="ARBA" id="ARBA00003852"/>
    </source>
</evidence>
<protein>
    <recommendedName>
        <fullName evidence="4">Anaerobic ribonucleoside-triphosphate reductase-activating protein</fullName>
    </recommendedName>
    <alternativeName>
        <fullName evidence="11">Class III anaerobic ribonucleotide reductase small component</fullName>
    </alternativeName>
</protein>
<dbReference type="InterPro" id="IPR012837">
    <property type="entry name" value="NrdG"/>
</dbReference>
<evidence type="ECO:0000313" key="13">
    <source>
        <dbReference type="EMBL" id="MDO5457944.1"/>
    </source>
</evidence>
<comment type="caution">
    <text evidence="13">The sequence shown here is derived from an EMBL/GenBank/DDBJ whole genome shotgun (WGS) entry which is preliminary data.</text>
</comment>
<dbReference type="InterPro" id="IPR034457">
    <property type="entry name" value="Organic_radical-activating"/>
</dbReference>
<dbReference type="GO" id="GO:0051539">
    <property type="term" value="F:4 iron, 4 sulfur cluster binding"/>
    <property type="evidence" value="ECO:0007669"/>
    <property type="project" value="UniProtKB-KW"/>
</dbReference>
<dbReference type="InterPro" id="IPR007197">
    <property type="entry name" value="rSAM"/>
</dbReference>
<keyword evidence="9" id="KW-0408">Iron</keyword>
<name>A0AA43UDH5_9LACT</name>
<evidence type="ECO:0000313" key="14">
    <source>
        <dbReference type="Proteomes" id="UP001171751"/>
    </source>
</evidence>